<dbReference type="EMBL" id="GG702760">
    <property type="protein sequence ID" value="KOB89610.1"/>
    <property type="molecule type" value="Genomic_DNA"/>
</dbReference>
<evidence type="ECO:0000313" key="2">
    <source>
        <dbReference type="Proteomes" id="UP000054282"/>
    </source>
</evidence>
<proteinExistence type="predicted"/>
<dbReference type="KEGG" id="pfd:PFDG_05159"/>
<name>A0A0L7MAH5_PLAF4</name>
<reference evidence="2" key="1">
    <citation type="submission" date="2006-09" db="EMBL/GenBank/DDBJ databases">
        <title>Annotation of Plasmodium falciparum Dd2.</title>
        <authorList>
            <consortium name="The Broad Institute Genome Sequencing Platform"/>
            <person name="Volkman S.K."/>
            <person name="Neafsey D.E."/>
            <person name="Dash A.P."/>
            <person name="Chitnis C.E."/>
            <person name="Hartl D.L."/>
            <person name="Young S.K."/>
            <person name="Zeng Q."/>
            <person name="Koehrsen M."/>
            <person name="Alvarado L."/>
            <person name="Berlin A."/>
            <person name="Borenstein D."/>
            <person name="Chapman S.B."/>
            <person name="Chen Z."/>
            <person name="Engels R."/>
            <person name="Freedman E."/>
            <person name="Gellesch M."/>
            <person name="Goldberg J."/>
            <person name="Griggs A."/>
            <person name="Gujja S."/>
            <person name="Heilman E.R."/>
            <person name="Heiman D.I."/>
            <person name="Howarth C."/>
            <person name="Jen D."/>
            <person name="Larson L."/>
            <person name="Mehta T."/>
            <person name="Neiman D."/>
            <person name="Park D."/>
            <person name="Pearson M."/>
            <person name="Roberts A."/>
            <person name="Saif S."/>
            <person name="Shea T."/>
            <person name="Shenoy N."/>
            <person name="Sisk P."/>
            <person name="Stolte C."/>
            <person name="Sykes S."/>
            <person name="Walk T."/>
            <person name="White J."/>
            <person name="Yandava C."/>
            <person name="Haas B."/>
            <person name="Henn M.R."/>
            <person name="Nusbaum C."/>
            <person name="Birren B."/>
        </authorList>
    </citation>
    <scope>NUCLEOTIDE SEQUENCE [LARGE SCALE GENOMIC DNA]</scope>
</reference>
<sequence length="175" mass="19086">MTNIGPNLTNIGLNLTNIGHTSTNIGVNFTNTDFTITNLGHTSTNLGPSRGQKNINKTHGGPNLTNSGLAIIATVVIGIKEGSNSNNNNDIRILRNNISSLSADLYPNVILNEDPDIKNKELVEESCVNIFFYDNYLKHLFNLHAASNNSAINTIEQKEGDDRNADKNLKNKNIV</sequence>
<reference evidence="2" key="2">
    <citation type="submission" date="2006-09" db="EMBL/GenBank/DDBJ databases">
        <title>The genome sequence of Plasmodium falciparum Dd2.</title>
        <authorList>
            <consortium name="The Broad Institute Genome Sequencing Platform"/>
            <person name="Birren B."/>
            <person name="Lander E."/>
            <person name="Galagan J."/>
            <person name="Nusbaum C."/>
            <person name="Devon K."/>
            <person name="Henn M."/>
            <person name="Jaffe D."/>
            <person name="Butler J."/>
            <person name="Alvarez P."/>
            <person name="Gnerre S."/>
            <person name="Grabherr M."/>
            <person name="Kleber M."/>
            <person name="Mauceli E."/>
            <person name="Brockman W."/>
            <person name="MacCallum I.A."/>
            <person name="Rounsley S."/>
            <person name="Young S."/>
            <person name="LaButti K."/>
            <person name="Pushparaj V."/>
            <person name="DeCaprio D."/>
            <person name="Crawford M."/>
            <person name="Koehrsen M."/>
            <person name="Engels R."/>
            <person name="Montgomery P."/>
            <person name="Pearson M."/>
            <person name="Howarth C."/>
            <person name="Larson L."/>
            <person name="Luoma S."/>
            <person name="White J."/>
            <person name="Kodira C."/>
            <person name="Zeng Q."/>
            <person name="O'Leary S."/>
            <person name="Yandava C."/>
            <person name="Alvarado L."/>
            <person name="Wirth D."/>
            <person name="Volkman S."/>
            <person name="Hartl D."/>
        </authorList>
    </citation>
    <scope>NUCLEOTIDE SEQUENCE [LARGE SCALE GENOMIC DNA]</scope>
</reference>
<dbReference type="AlphaFoldDB" id="A0A0L7MAH5"/>
<gene>
    <name evidence="1" type="ORF">PFDG_05159</name>
</gene>
<evidence type="ECO:0000313" key="1">
    <source>
        <dbReference type="EMBL" id="KOB89610.1"/>
    </source>
</evidence>
<accession>A0A0L7MAH5</accession>
<organism evidence="1 2">
    <name type="scientific">Plasmodium falciparum (isolate Dd2)</name>
    <dbReference type="NCBI Taxonomy" id="57267"/>
    <lineage>
        <taxon>Eukaryota</taxon>
        <taxon>Sar</taxon>
        <taxon>Alveolata</taxon>
        <taxon>Apicomplexa</taxon>
        <taxon>Aconoidasida</taxon>
        <taxon>Haemosporida</taxon>
        <taxon>Plasmodiidae</taxon>
        <taxon>Plasmodium</taxon>
        <taxon>Plasmodium (Laverania)</taxon>
    </lineage>
</organism>
<dbReference type="Proteomes" id="UP000054282">
    <property type="component" value="Unassembled WGS sequence"/>
</dbReference>
<protein>
    <submittedName>
        <fullName evidence="1">Uncharacterized protein</fullName>
    </submittedName>
</protein>